<evidence type="ECO:0000256" key="3">
    <source>
        <dbReference type="ARBA" id="ARBA00023125"/>
    </source>
</evidence>
<name>A0A9N8V7Q2_9GLOM</name>
<evidence type="ECO:0000256" key="4">
    <source>
        <dbReference type="ARBA" id="ARBA00023163"/>
    </source>
</evidence>
<evidence type="ECO:0000259" key="7">
    <source>
        <dbReference type="Pfam" id="PF04182"/>
    </source>
</evidence>
<feature type="domain" description="B-block binding subunit of TFIIIC" evidence="7">
    <location>
        <begin position="150"/>
        <end position="215"/>
    </location>
</feature>
<evidence type="ECO:0000313" key="12">
    <source>
        <dbReference type="Proteomes" id="UP000789706"/>
    </source>
</evidence>
<dbReference type="CDD" id="cd16169">
    <property type="entry name" value="Tau138_eWH"/>
    <property type="match status" value="1"/>
</dbReference>
<dbReference type="PANTHER" id="PTHR15180">
    <property type="entry name" value="GENERAL TRANSCRIPTION FACTOR 3C POLYPEPTIDE 1"/>
    <property type="match status" value="1"/>
</dbReference>
<dbReference type="PANTHER" id="PTHR15180:SF1">
    <property type="entry name" value="GENERAL TRANSCRIPTION FACTOR 3C POLYPEPTIDE 1"/>
    <property type="match status" value="1"/>
</dbReference>
<dbReference type="GO" id="GO:0000127">
    <property type="term" value="C:transcription factor TFIIIC complex"/>
    <property type="evidence" value="ECO:0007669"/>
    <property type="project" value="InterPro"/>
</dbReference>
<dbReference type="GO" id="GO:0005634">
    <property type="term" value="C:nucleus"/>
    <property type="evidence" value="ECO:0007669"/>
    <property type="project" value="UniProtKB-SubCell"/>
</dbReference>
<dbReference type="EMBL" id="CAJVPK010000087">
    <property type="protein sequence ID" value="CAG8446026.1"/>
    <property type="molecule type" value="Genomic_DNA"/>
</dbReference>
<evidence type="ECO:0000259" key="9">
    <source>
        <dbReference type="Pfam" id="PF24101"/>
    </source>
</evidence>
<dbReference type="Pfam" id="PF20222">
    <property type="entry name" value="DUF6581"/>
    <property type="match status" value="1"/>
</dbReference>
<evidence type="ECO:0000256" key="2">
    <source>
        <dbReference type="ARBA" id="ARBA00022553"/>
    </source>
</evidence>
<dbReference type="InterPro" id="IPR056020">
    <property type="entry name" value="DUF7599"/>
</dbReference>
<feature type="domain" description="GTF3C1 extended winged-helix" evidence="9">
    <location>
        <begin position="679"/>
        <end position="779"/>
    </location>
</feature>
<gene>
    <name evidence="11" type="ORF">DEBURN_LOCUS1799</name>
</gene>
<sequence>MSLRMLDDLIVHCLEEIALEGELGCPLEKLWTFVRDFFDQKFKNKNDDPQNEIPSSLKSLTTQEVPYCDEFFKQYYWLQFVNSPELIYFLAKDSDINSSQQQILEKSTIYIMNLLEVISTYGDEFRMKTTPQYQKRIIFGAVDPTRNLSPIAYNILQHIARTRSIGATQADLAKLLKINPRSFFHYIKVLTDLKLIVKLPVVTKGIYTNLCILTKCADQNPAYSGKSVYLPTNNNLSATNSQTSEHLFDPSDTISEGVSFNSELIKGRFTEILGKAKNKIMMAKDLMIALFGVQSPTKKQRRWFNRTVGNLVDQGYIEKVNVPRKNSKHVDRCLRLVAMYEGKDHDVGKNTSNFGNTSEISGSSKDRYVNDSGNQLGVYAELPLEHQVYQLIQSSGENGMCAGEITRAFNNMNHRILTKILDRLVKPPPVNLNRFAIKRAVEFQGRERRYRYFPLQGYKKFSLNHGMKLEAGDELEEVDNENEGGHSPLIVSLHDPMWGVELVDGEPEKDEDFLPPIETRERRRKKKVQFHEDTQTVDVERTVPRKRGRPRKTETITSTDGSTKPKSKRGRPKSTKSKKLSAKKLRTEIISNEGTSSPINSNLDNQDNQDNQVPIFHENDNNGNNDNPVEVELFIVDTPSPSKRKYPNDEGQTEKVSSSSSKPKPSKKRKVITPASITAALRQKVLTRILEEHQVIELSAELIKLYQQTLAKESNVATTPHVIDKKTLQRAAAAMEEKGLLKTYNISLPLLNGGSNSKLLFLHPNLTPSSPIVKEYVTKMLDRAILIGRSFKPSKIEEVDVEVEPLEEFQRRVAAEAAAGEATISLDLSSISDPVTNNPESYETLMISTVTEEVSTEHRINKNLQTSSEMWWLHTARGYGWINAKMIRAKILHQYLINKINNSSSEENCIDKNLRTFHTAILIRDLPLDLYLKIIGQSIPSQVLTDYVRSGQSMDISVIDLPSELRASLFSGNYKFRQNLKRLIDILVALRILKPIRRVFNESGDPVLDIGDEDSENLKFDPTEWSSKNATACSPPQTLLAPAYQLLRHVPMFDFSVSGPDRPIIREYMLDTIEDVTIYWSELQYVAQQKMAETTTKSDEENGSDEEILDIPKQILQVEESNPLRFITSSRNWNAGYPLTSRQKKRLEYYVDRRKSKTPYDDEVLCRQIAQECSLPYTRVRVYFKRIEDSFEKKNREARAAKQRERRRRVANKYKTFTGIVSTAHGEPSFKKRKSETLVHKVARKANDTLGPQSGRKSHRELFKQRELADSQTIAEEENLPIIADEERFETQYETFVKRQRPVWNHHEDELVLLSYVILRIRAQKSRFLWGAATKVLPNKTNEMCRRRLNVLCKNAAVQERINILLNLWPKIYKIAIKNSEIVDEDDTEMISFDLPGFVECFMRSLKNIPNKRLGPDPVIPLPSDVQTLQKNFVEKYTSQSHYQDLFFEDKLAGCSLRQKFTTLYSHPFTCRISYDKLVDYHAKLNVDDKEIQLECIQALIKMILLTPEDQYDSSHAFSILNSYPDSLVTHAINKLNEIGAIVRVKGGNDRRVPGRGYHVSDKFLSVISGTLPDRLFSQAVAFYKKFKCSVIFDQFANSGDMACILDLFSSGKISFAPAYKTEALFTSCIIPNHRSRKIDPAKLHFDVKISSKDNTKEITDDYEKERDKSNEPNLGETVQKESLLTFKKATDFEIPQLRTKPEALIAFQKLLSEHDAETQSGLRKIYNTLSMERVDLSEDKFLRYVSLLESNKPSLIMKVGYEADRIVCSNYARFWLINTQRTPIYRSRKHAIYESVEFDNGDDLMGNSPLSSGFFNSKRSNLEPAESFAPTRMWYDINGNFIESVFRGCLEAVLSVIVQKPGIYESNIYRKLSLVMSRCEIEDVLDELVHRTAIAKKAITKPNKVTLFSKPREFTECDVNSLNPNKITCYWASPGYYLKCVPSAED</sequence>
<dbReference type="GO" id="GO:0006384">
    <property type="term" value="P:transcription initiation at RNA polymerase III promoter"/>
    <property type="evidence" value="ECO:0007669"/>
    <property type="project" value="InterPro"/>
</dbReference>
<feature type="compositionally biased region" description="Polar residues" evidence="6">
    <location>
        <begin position="555"/>
        <end position="564"/>
    </location>
</feature>
<dbReference type="SMART" id="SM00384">
    <property type="entry name" value="AT_hook"/>
    <property type="match status" value="2"/>
</dbReference>
<keyword evidence="2" id="KW-0597">Phosphoprotein</keyword>
<comment type="caution">
    <text evidence="11">The sequence shown here is derived from an EMBL/GenBank/DDBJ whole genome shotgun (WGS) entry which is preliminary data.</text>
</comment>
<evidence type="ECO:0000313" key="11">
    <source>
        <dbReference type="EMBL" id="CAG8446026.1"/>
    </source>
</evidence>
<evidence type="ECO:0000256" key="6">
    <source>
        <dbReference type="SAM" id="MobiDB-lite"/>
    </source>
</evidence>
<feature type="compositionally biased region" description="Basic and acidic residues" evidence="6">
    <location>
        <begin position="529"/>
        <end position="543"/>
    </location>
</feature>
<dbReference type="InterPro" id="IPR046488">
    <property type="entry name" value="Sfc3/Tfc3_C"/>
</dbReference>
<feature type="compositionally biased region" description="Polar residues" evidence="6">
    <location>
        <begin position="589"/>
        <end position="603"/>
    </location>
</feature>
<dbReference type="Pfam" id="PF04182">
    <property type="entry name" value="B-block_TFIIIC"/>
    <property type="match status" value="1"/>
</dbReference>
<organism evidence="11 12">
    <name type="scientific">Diversispora eburnea</name>
    <dbReference type="NCBI Taxonomy" id="1213867"/>
    <lineage>
        <taxon>Eukaryota</taxon>
        <taxon>Fungi</taxon>
        <taxon>Fungi incertae sedis</taxon>
        <taxon>Mucoromycota</taxon>
        <taxon>Glomeromycotina</taxon>
        <taxon>Glomeromycetes</taxon>
        <taxon>Diversisporales</taxon>
        <taxon>Diversisporaceae</taxon>
        <taxon>Diversispora</taxon>
    </lineage>
</organism>
<evidence type="ECO:0000256" key="1">
    <source>
        <dbReference type="ARBA" id="ARBA00004123"/>
    </source>
</evidence>
<keyword evidence="3" id="KW-0238">DNA-binding</keyword>
<dbReference type="InterPro" id="IPR017956">
    <property type="entry name" value="AT_hook_DNA-bd_motif"/>
</dbReference>
<dbReference type="InterPro" id="IPR044210">
    <property type="entry name" value="Tfc3-like"/>
</dbReference>
<dbReference type="InterPro" id="IPR007309">
    <property type="entry name" value="TFIIIC_Bblock-bd"/>
</dbReference>
<dbReference type="GO" id="GO:0042791">
    <property type="term" value="P:5S class rRNA transcription by RNA polymerase III"/>
    <property type="evidence" value="ECO:0007669"/>
    <property type="project" value="TreeGrafter"/>
</dbReference>
<feature type="region of interest" description="Disordered" evidence="6">
    <location>
        <begin position="504"/>
        <end position="671"/>
    </location>
</feature>
<feature type="domain" description="Transcription factor tau subunit sfc3/Tfc3 C-terminal" evidence="8">
    <location>
        <begin position="1299"/>
        <end position="1666"/>
    </location>
</feature>
<protein>
    <submittedName>
        <fullName evidence="11">5398_t:CDS:1</fullName>
    </submittedName>
</protein>
<evidence type="ECO:0000256" key="5">
    <source>
        <dbReference type="ARBA" id="ARBA00023242"/>
    </source>
</evidence>
<feature type="domain" description="DUF7599" evidence="10">
    <location>
        <begin position="270"/>
        <end position="345"/>
    </location>
</feature>
<dbReference type="Proteomes" id="UP000789706">
    <property type="component" value="Unassembled WGS sequence"/>
</dbReference>
<dbReference type="InterPro" id="IPR035625">
    <property type="entry name" value="Tfc3-like_eWH"/>
</dbReference>
<comment type="subcellular location">
    <subcellularLocation>
        <location evidence="1">Nucleus</location>
    </subcellularLocation>
</comment>
<accession>A0A9N8V7Q2</accession>
<dbReference type="GO" id="GO:0003677">
    <property type="term" value="F:DNA binding"/>
    <property type="evidence" value="ECO:0007669"/>
    <property type="project" value="UniProtKB-KW"/>
</dbReference>
<feature type="compositionally biased region" description="Acidic residues" evidence="6">
    <location>
        <begin position="504"/>
        <end position="513"/>
    </location>
</feature>
<dbReference type="Pfam" id="PF24538">
    <property type="entry name" value="DUF7599"/>
    <property type="match status" value="1"/>
</dbReference>
<keyword evidence="12" id="KW-1185">Reference proteome</keyword>
<dbReference type="OrthoDB" id="68020at2759"/>
<evidence type="ECO:0000259" key="10">
    <source>
        <dbReference type="Pfam" id="PF24538"/>
    </source>
</evidence>
<feature type="compositionally biased region" description="Basic residues" evidence="6">
    <location>
        <begin position="565"/>
        <end position="584"/>
    </location>
</feature>
<reference evidence="11" key="1">
    <citation type="submission" date="2021-06" db="EMBL/GenBank/DDBJ databases">
        <authorList>
            <person name="Kallberg Y."/>
            <person name="Tangrot J."/>
            <person name="Rosling A."/>
        </authorList>
    </citation>
    <scope>NUCLEOTIDE SEQUENCE</scope>
    <source>
        <strain evidence="11">AZ414A</strain>
    </source>
</reference>
<evidence type="ECO:0000259" key="8">
    <source>
        <dbReference type="Pfam" id="PF20222"/>
    </source>
</evidence>
<keyword evidence="4" id="KW-0804">Transcription</keyword>
<keyword evidence="5" id="KW-0539">Nucleus</keyword>
<dbReference type="Pfam" id="PF24101">
    <property type="entry name" value="WHD_GTF3C1"/>
    <property type="match status" value="1"/>
</dbReference>
<proteinExistence type="predicted"/>
<dbReference type="InterPro" id="IPR056467">
    <property type="entry name" value="eWH_GTF3C1"/>
</dbReference>